<organism evidence="2 3">
    <name type="scientific">Tachysurus vachellii</name>
    <name type="common">Darkbarbel catfish</name>
    <name type="synonym">Pelteobagrus vachellii</name>
    <dbReference type="NCBI Taxonomy" id="175792"/>
    <lineage>
        <taxon>Eukaryota</taxon>
        <taxon>Metazoa</taxon>
        <taxon>Chordata</taxon>
        <taxon>Craniata</taxon>
        <taxon>Vertebrata</taxon>
        <taxon>Euteleostomi</taxon>
        <taxon>Actinopterygii</taxon>
        <taxon>Neopterygii</taxon>
        <taxon>Teleostei</taxon>
        <taxon>Ostariophysi</taxon>
        <taxon>Siluriformes</taxon>
        <taxon>Bagridae</taxon>
        <taxon>Tachysurus</taxon>
    </lineage>
</organism>
<feature type="compositionally biased region" description="Polar residues" evidence="1">
    <location>
        <begin position="84"/>
        <end position="99"/>
    </location>
</feature>
<dbReference type="EMBL" id="JAVHJS010000012">
    <property type="protein sequence ID" value="KAK2840946.1"/>
    <property type="molecule type" value="Genomic_DNA"/>
</dbReference>
<comment type="caution">
    <text evidence="2">The sequence shown here is derived from an EMBL/GenBank/DDBJ whole genome shotgun (WGS) entry which is preliminary data.</text>
</comment>
<dbReference type="AlphaFoldDB" id="A0AA88SLP5"/>
<accession>A0AA88SLP5</accession>
<gene>
    <name evidence="2" type="ORF">Q7C36_012525</name>
</gene>
<sequence>MDQRITRMAKAQPMISSRMIKNSLELPERSSADLRNSPGVRHLRLPEICHRVVNSVVKCLLLYQHLPLICPENIDTRQSVMTPEASCSQIQEDNFQSDTQTDEGENCEEPDMSATPADLQKTGNLPVTPRLILLAEDLPNLEAQPKEMQGQRSPSEEQSNPLSAPLNVLPETSVGGASEDDRLGQYEEETPQTADSLIKKGDNFQHQQGRVGTVKMDCVIQYVPREINELGSSQFQET</sequence>
<feature type="compositionally biased region" description="Polar residues" evidence="1">
    <location>
        <begin position="150"/>
        <end position="162"/>
    </location>
</feature>
<evidence type="ECO:0000256" key="1">
    <source>
        <dbReference type="SAM" id="MobiDB-lite"/>
    </source>
</evidence>
<dbReference type="Proteomes" id="UP001187315">
    <property type="component" value="Unassembled WGS sequence"/>
</dbReference>
<evidence type="ECO:0000313" key="2">
    <source>
        <dbReference type="EMBL" id="KAK2840946.1"/>
    </source>
</evidence>
<feature type="region of interest" description="Disordered" evidence="1">
    <location>
        <begin position="84"/>
        <end position="125"/>
    </location>
</feature>
<feature type="region of interest" description="Disordered" evidence="1">
    <location>
        <begin position="145"/>
        <end position="192"/>
    </location>
</feature>
<name>A0AA88SLP5_TACVA</name>
<keyword evidence="3" id="KW-1185">Reference proteome</keyword>
<feature type="compositionally biased region" description="Acidic residues" evidence="1">
    <location>
        <begin position="100"/>
        <end position="111"/>
    </location>
</feature>
<proteinExistence type="predicted"/>
<protein>
    <submittedName>
        <fullName evidence="2">Uncharacterized protein</fullName>
    </submittedName>
</protein>
<reference evidence="2" key="1">
    <citation type="submission" date="2023-08" db="EMBL/GenBank/DDBJ databases">
        <title>Pelteobagrus vachellii genome.</title>
        <authorList>
            <person name="Liu H."/>
        </authorList>
    </citation>
    <scope>NUCLEOTIDE SEQUENCE</scope>
    <source>
        <strain evidence="2">PRFRI_2022a</strain>
        <tissue evidence="2">Muscle</tissue>
    </source>
</reference>
<evidence type="ECO:0000313" key="3">
    <source>
        <dbReference type="Proteomes" id="UP001187315"/>
    </source>
</evidence>